<dbReference type="InterPro" id="IPR052718">
    <property type="entry name" value="NmrA-type_oxidoreductase"/>
</dbReference>
<evidence type="ECO:0000313" key="2">
    <source>
        <dbReference type="EMBL" id="MFB9451027.1"/>
    </source>
</evidence>
<dbReference type="GO" id="GO:0003955">
    <property type="term" value="F:NAD(P)H dehydrogenase (quinone) activity"/>
    <property type="evidence" value="ECO:0007669"/>
    <property type="project" value="UniProtKB-EC"/>
</dbReference>
<dbReference type="SUPFAM" id="SSF51735">
    <property type="entry name" value="NAD(P)-binding Rossmann-fold domains"/>
    <property type="match status" value="1"/>
</dbReference>
<dbReference type="EMBL" id="JBHMCA010000084">
    <property type="protein sequence ID" value="MFB9451027.1"/>
    <property type="molecule type" value="Genomic_DNA"/>
</dbReference>
<reference evidence="2 3" key="1">
    <citation type="submission" date="2024-09" db="EMBL/GenBank/DDBJ databases">
        <authorList>
            <person name="Sun Q."/>
            <person name="Mori K."/>
        </authorList>
    </citation>
    <scope>NUCLEOTIDE SEQUENCE [LARGE SCALE GENOMIC DNA]</scope>
    <source>
        <strain evidence="2 3">JCM 3307</strain>
    </source>
</reference>
<accession>A0ABV5MQ79</accession>
<gene>
    <name evidence="2" type="ORF">ACFFTR_48865</name>
</gene>
<name>A0ABV5MQ79_9ACTN</name>
<evidence type="ECO:0000259" key="1">
    <source>
        <dbReference type="Pfam" id="PF13460"/>
    </source>
</evidence>
<dbReference type="Proteomes" id="UP001589608">
    <property type="component" value="Unassembled WGS sequence"/>
</dbReference>
<comment type="caution">
    <text evidence="2">The sequence shown here is derived from an EMBL/GenBank/DDBJ whole genome shotgun (WGS) entry which is preliminary data.</text>
</comment>
<dbReference type="Gene3D" id="3.40.50.720">
    <property type="entry name" value="NAD(P)-binding Rossmann-like Domain"/>
    <property type="match status" value="1"/>
</dbReference>
<feature type="domain" description="NAD(P)-binding" evidence="1">
    <location>
        <begin position="6"/>
        <end position="175"/>
    </location>
</feature>
<keyword evidence="2" id="KW-0560">Oxidoreductase</keyword>
<dbReference type="PANTHER" id="PTHR47129:SF1">
    <property type="entry name" value="NMRA-LIKE DOMAIN-CONTAINING PROTEIN"/>
    <property type="match status" value="1"/>
</dbReference>
<organism evidence="2 3">
    <name type="scientific">Dactylosporangium vinaceum</name>
    <dbReference type="NCBI Taxonomy" id="53362"/>
    <lineage>
        <taxon>Bacteria</taxon>
        <taxon>Bacillati</taxon>
        <taxon>Actinomycetota</taxon>
        <taxon>Actinomycetes</taxon>
        <taxon>Micromonosporales</taxon>
        <taxon>Micromonosporaceae</taxon>
        <taxon>Dactylosporangium</taxon>
    </lineage>
</organism>
<dbReference type="PANTHER" id="PTHR47129">
    <property type="entry name" value="QUINONE OXIDOREDUCTASE 2"/>
    <property type="match status" value="1"/>
</dbReference>
<dbReference type="Gene3D" id="3.90.25.10">
    <property type="entry name" value="UDP-galactose 4-epimerase, domain 1"/>
    <property type="match status" value="1"/>
</dbReference>
<keyword evidence="3" id="KW-1185">Reference proteome</keyword>
<dbReference type="InterPro" id="IPR036291">
    <property type="entry name" value="NAD(P)-bd_dom_sf"/>
</dbReference>
<dbReference type="Pfam" id="PF13460">
    <property type="entry name" value="NAD_binding_10"/>
    <property type="match status" value="1"/>
</dbReference>
<sequence>MIVVTGASGQVGGRVTKLLQRPHALLVRDPAKAPQTDKELKFADYSDTAAMTAALEGAETLFLVSGREDPNRLAQHKSAIDAAVQAKVQRIVYLSFAGAAKDCTFTLGRDHWYTEQYIRETELAFTFLRDNMYLEMIPRLADEHGVIRGPGGDGRVAAVSYDDIAASVVAVLDEPQRHDGKTYTLTGPEAFSLQEAAEKLGLRYVPETVEEAYASRAHYGAPDFEVAGWVTSYQAIANGELAEVTDHVERLTGRRPKELRGV</sequence>
<dbReference type="InterPro" id="IPR016040">
    <property type="entry name" value="NAD(P)-bd_dom"/>
</dbReference>
<evidence type="ECO:0000313" key="3">
    <source>
        <dbReference type="Proteomes" id="UP001589608"/>
    </source>
</evidence>
<dbReference type="CDD" id="cd05269">
    <property type="entry name" value="TMR_SDR_a"/>
    <property type="match status" value="1"/>
</dbReference>
<proteinExistence type="predicted"/>
<protein>
    <submittedName>
        <fullName evidence="2">SDR family oxidoreductase</fullName>
        <ecNumber evidence="2">1.6.5.2</ecNumber>
    </submittedName>
</protein>
<dbReference type="EC" id="1.6.5.2" evidence="2"/>
<dbReference type="RefSeq" id="WP_246655900.1">
    <property type="nucleotide sequence ID" value="NZ_CP061913.1"/>
</dbReference>